<keyword evidence="4 11" id="KW-0812">Transmembrane</keyword>
<dbReference type="InterPro" id="IPR044726">
    <property type="entry name" value="ABCC_6TM_D2"/>
</dbReference>
<organism evidence="14 15">
    <name type="scientific">Sugiyamaella lignohabitans</name>
    <dbReference type="NCBI Taxonomy" id="796027"/>
    <lineage>
        <taxon>Eukaryota</taxon>
        <taxon>Fungi</taxon>
        <taxon>Dikarya</taxon>
        <taxon>Ascomycota</taxon>
        <taxon>Saccharomycotina</taxon>
        <taxon>Dipodascomycetes</taxon>
        <taxon>Dipodascales</taxon>
        <taxon>Trichomonascaceae</taxon>
        <taxon>Sugiyamaella</taxon>
    </lineage>
</organism>
<dbReference type="Proteomes" id="UP000189580">
    <property type="component" value="Chromosome a"/>
</dbReference>
<evidence type="ECO:0000256" key="10">
    <source>
        <dbReference type="ARBA" id="ARBA00023136"/>
    </source>
</evidence>
<feature type="domain" description="ABC transmembrane type-1" evidence="13">
    <location>
        <begin position="1"/>
        <end position="119"/>
    </location>
</feature>
<dbReference type="InterPro" id="IPR017871">
    <property type="entry name" value="ABC_transporter-like_CS"/>
</dbReference>
<dbReference type="InterPro" id="IPR027417">
    <property type="entry name" value="P-loop_NTPase"/>
</dbReference>
<dbReference type="CDD" id="cd18580">
    <property type="entry name" value="ABC_6TM_ABCC_D2"/>
    <property type="match status" value="1"/>
</dbReference>
<accession>A0A161HKJ5</accession>
<keyword evidence="7 14" id="KW-0067">ATP-binding</keyword>
<feature type="domain" description="ABC transmembrane type-1" evidence="13">
    <location>
        <begin position="487"/>
        <end position="770"/>
    </location>
</feature>
<dbReference type="FunFam" id="1.20.1560.10:FF:000013">
    <property type="entry name" value="ABC transporter C family member 2"/>
    <property type="match status" value="1"/>
</dbReference>
<dbReference type="PROSITE" id="PS00211">
    <property type="entry name" value="ABC_TRANSPORTER_1"/>
    <property type="match status" value="2"/>
</dbReference>
<dbReference type="InterPro" id="IPR050173">
    <property type="entry name" value="ABC_transporter_C-like"/>
</dbReference>
<feature type="transmembrane region" description="Helical" evidence="11">
    <location>
        <begin position="523"/>
        <end position="540"/>
    </location>
</feature>
<dbReference type="PROSITE" id="PS50893">
    <property type="entry name" value="ABC_TRANSPORTER_2"/>
    <property type="match status" value="2"/>
</dbReference>
<dbReference type="GO" id="GO:0005524">
    <property type="term" value="F:ATP binding"/>
    <property type="evidence" value="ECO:0007669"/>
    <property type="project" value="UniProtKB-KW"/>
</dbReference>
<dbReference type="CDD" id="cd03250">
    <property type="entry name" value="ABCC_MRP_domain1"/>
    <property type="match status" value="1"/>
</dbReference>
<feature type="transmembrane region" description="Helical" evidence="11">
    <location>
        <begin position="613"/>
        <end position="641"/>
    </location>
</feature>
<evidence type="ECO:0000256" key="3">
    <source>
        <dbReference type="ARBA" id="ARBA00022448"/>
    </source>
</evidence>
<evidence type="ECO:0000259" key="12">
    <source>
        <dbReference type="PROSITE" id="PS50893"/>
    </source>
</evidence>
<dbReference type="FunFam" id="3.40.50.300:FF:000450">
    <property type="entry name" value="ABC transporter C family member 2"/>
    <property type="match status" value="1"/>
</dbReference>
<comment type="subcellular location">
    <subcellularLocation>
        <location evidence="1">Vacuole membrane</location>
        <topology evidence="1">Multi-pass membrane protein</topology>
    </subcellularLocation>
</comment>
<dbReference type="CDD" id="cd03244">
    <property type="entry name" value="ABCC_MRP_domain2"/>
    <property type="match status" value="1"/>
</dbReference>
<evidence type="ECO:0000256" key="5">
    <source>
        <dbReference type="ARBA" id="ARBA00022737"/>
    </source>
</evidence>
<dbReference type="SUPFAM" id="SSF52540">
    <property type="entry name" value="P-loop containing nucleoside triphosphate hydrolases"/>
    <property type="match status" value="2"/>
</dbReference>
<keyword evidence="9 11" id="KW-1133">Transmembrane helix</keyword>
<feature type="transmembrane region" description="Helical" evidence="11">
    <location>
        <begin position="55"/>
        <end position="82"/>
    </location>
</feature>
<feature type="transmembrane region" description="Helical" evidence="11">
    <location>
        <begin position="88"/>
        <end position="107"/>
    </location>
</feature>
<dbReference type="PANTHER" id="PTHR24223:SF443">
    <property type="entry name" value="MULTIDRUG-RESISTANCE LIKE PROTEIN 1, ISOFORM I"/>
    <property type="match status" value="1"/>
</dbReference>
<dbReference type="InterPro" id="IPR036640">
    <property type="entry name" value="ABC1_TM_sf"/>
</dbReference>
<evidence type="ECO:0000256" key="1">
    <source>
        <dbReference type="ARBA" id="ARBA00004128"/>
    </source>
</evidence>
<dbReference type="SUPFAM" id="SSF90123">
    <property type="entry name" value="ABC transporter transmembrane region"/>
    <property type="match status" value="2"/>
</dbReference>
<keyword evidence="3" id="KW-0813">Transport</keyword>
<dbReference type="Gene3D" id="1.20.1560.10">
    <property type="entry name" value="ABC transporter type 1, transmembrane domain"/>
    <property type="match status" value="2"/>
</dbReference>
<evidence type="ECO:0000256" key="6">
    <source>
        <dbReference type="ARBA" id="ARBA00022741"/>
    </source>
</evidence>
<dbReference type="SMART" id="SM00382">
    <property type="entry name" value="AAA"/>
    <property type="match status" value="2"/>
</dbReference>
<dbReference type="GO" id="GO:0016887">
    <property type="term" value="F:ATP hydrolysis activity"/>
    <property type="evidence" value="ECO:0007669"/>
    <property type="project" value="InterPro"/>
</dbReference>
<name>A0A161HKJ5_9ASCO</name>
<evidence type="ECO:0000256" key="9">
    <source>
        <dbReference type="ARBA" id="ARBA00022989"/>
    </source>
</evidence>
<gene>
    <name evidence="14" type="primary">YCF1</name>
    <name evidence="14" type="ORF">AWJ20_497</name>
</gene>
<dbReference type="EMBL" id="CP014501">
    <property type="protein sequence ID" value="ANB12248.1"/>
    <property type="molecule type" value="Genomic_DNA"/>
</dbReference>
<dbReference type="GO" id="GO:0140359">
    <property type="term" value="F:ABC-type transporter activity"/>
    <property type="evidence" value="ECO:0007669"/>
    <property type="project" value="InterPro"/>
</dbReference>
<reference evidence="14 15" key="1">
    <citation type="submission" date="2016-02" db="EMBL/GenBank/DDBJ databases">
        <title>Complete genome sequence and transcriptome regulation of the pentose utilising yeast Sugiyamaella lignohabitans.</title>
        <authorList>
            <person name="Bellasio M."/>
            <person name="Peymann A."/>
            <person name="Valli M."/>
            <person name="Sipitzky M."/>
            <person name="Graf A."/>
            <person name="Sauer M."/>
            <person name="Marx H."/>
            <person name="Mattanovich D."/>
        </authorList>
    </citation>
    <scope>NUCLEOTIDE SEQUENCE [LARGE SCALE GENOMIC DNA]</scope>
    <source>
        <strain evidence="14 15">CBS 10342</strain>
    </source>
</reference>
<dbReference type="AlphaFoldDB" id="A0A161HKJ5"/>
<evidence type="ECO:0000313" key="15">
    <source>
        <dbReference type="Proteomes" id="UP000189580"/>
    </source>
</evidence>
<dbReference type="Pfam" id="PF00005">
    <property type="entry name" value="ABC_tran"/>
    <property type="match status" value="2"/>
</dbReference>
<dbReference type="PANTHER" id="PTHR24223">
    <property type="entry name" value="ATP-BINDING CASSETTE SUB-FAMILY C"/>
    <property type="match status" value="1"/>
</dbReference>
<comment type="similarity">
    <text evidence="2">Belongs to the ABC transporter superfamily. ABCC family. Conjugate transporter (TC 3.A.1.208) subfamily.</text>
</comment>
<dbReference type="GO" id="GO:0000329">
    <property type="term" value="C:fungal-type vacuole membrane"/>
    <property type="evidence" value="ECO:0007669"/>
    <property type="project" value="UniProtKB-ARBA"/>
</dbReference>
<keyword evidence="5" id="KW-0677">Repeat</keyword>
<proteinExistence type="inferred from homology"/>
<feature type="domain" description="ABC transporter" evidence="12">
    <location>
        <begin position="155"/>
        <end position="381"/>
    </location>
</feature>
<dbReference type="PROSITE" id="PS50929">
    <property type="entry name" value="ABC_TM1F"/>
    <property type="match status" value="2"/>
</dbReference>
<keyword evidence="15" id="KW-1185">Reference proteome</keyword>
<evidence type="ECO:0000256" key="8">
    <source>
        <dbReference type="ARBA" id="ARBA00022967"/>
    </source>
</evidence>
<feature type="domain" description="ABC transporter" evidence="12">
    <location>
        <begin position="807"/>
        <end position="1041"/>
    </location>
</feature>
<evidence type="ECO:0000313" key="14">
    <source>
        <dbReference type="EMBL" id="ANB12248.1"/>
    </source>
</evidence>
<evidence type="ECO:0000256" key="7">
    <source>
        <dbReference type="ARBA" id="ARBA00022840"/>
    </source>
</evidence>
<dbReference type="OrthoDB" id="6500128at2759"/>
<dbReference type="KEGG" id="slb:AWJ20_497"/>
<sequence>MRKKQMQYKDERTRLTTEIFTNVKSLKLYGWEGPLLERLDHVRNGLQLANLKQMILFSCVIDFVWILIPYFISCSTFALYAYLEDVPLTADIVFPCITLFDMMTSPLNDIPRMISMIVDSTVSFVRVRDFLVSQELQTDAIIRQPAAVESGEVSIDIKDASFLWDENDESSTILTNVNFSAHKGSLFCIVGKVGAGKTSFLKALLGDLYRKQGSVTVKGSIAYVAQDPWLVNGTVKDNILFGCRYDPEFYQKTIEACALVSDLEILPDGDNTEIGERGVSLSGGQKARVSLARAVYARADVYLLDDPLSAVDEHVRKHITDNVIAAGGLLASKTIVLATNAISILSKAYDITLLENGAIREQKSFTQVMEERSGLLFELIEEHGTNQEEPVIGSPANSSVTEIVTTGTEPLAAADSETISSIAPLSRKSSVTTLRRASMASYTKKKVKLPKAVAKKTQQTREDTQSGRVKWHVYRRYVDACGYVALAVSGLLILLSSVQTLAANFWLKAWAEQNATLGSNENVKYWIGGYLALGFLSAFISTARRIVARINCGLTASKILHDRMAYTVMRSPMSFFETTPVGRIINRFSSDVNELDEGLPVAFLDLIRTIVKLIVSLGVVIYGAPIVLVIMIPLSGLYYYYQFYYQSASRELKRLLSISRSPIFAHFQESLNGISTIRAFDQGDRFKHLNTQKIDGNIRAIFLFRSANRWLSFRLQSIGAVIVLTTASTIVIGSSRGIFTPGLIGIIMTYTSQVTELLSWIVKAIVNLETSVVGVERVLEYCDLPNEAPEVIENVRPPAYWPTEGKVSYSNYSTRYRTGLDLVLKGVNLDINPREKIGIVGRTGAGKSSLVMSLFRIIEPVDGSINIDGQDITKMGLLDLRSNLSIIPQDSQVFEGTLRQNLDPVGLYSDDELWRVLQLSHLKDHVLSMEGGLDASIAEGGSNLSSGQRQLMCLGRALLHSSSVLVLDEATASVDVQTDKVVQETIRSEFKDKTIITIAHRINTILDSDRIAVLEKGLVAEFDTPENLLKNEESLFYSLCKQGGLLKDDSSSESS</sequence>
<protein>
    <submittedName>
        <fullName evidence="14">ATP-binding cassette glutathione S-conjugate transporter YCF1</fullName>
    </submittedName>
</protein>
<dbReference type="GeneID" id="30037159"/>
<keyword evidence="10 11" id="KW-0472">Membrane</keyword>
<dbReference type="FunFam" id="3.40.50.300:FF:000565">
    <property type="entry name" value="ABC bile acid transporter"/>
    <property type="match status" value="1"/>
</dbReference>
<dbReference type="InterPro" id="IPR003593">
    <property type="entry name" value="AAA+_ATPase"/>
</dbReference>
<keyword evidence="8" id="KW-1278">Translocase</keyword>
<dbReference type="Pfam" id="PF00664">
    <property type="entry name" value="ABC_membrane"/>
    <property type="match status" value="2"/>
</dbReference>
<evidence type="ECO:0000256" key="11">
    <source>
        <dbReference type="SAM" id="Phobius"/>
    </source>
</evidence>
<dbReference type="InterPro" id="IPR003439">
    <property type="entry name" value="ABC_transporter-like_ATP-bd"/>
</dbReference>
<evidence type="ECO:0000256" key="2">
    <source>
        <dbReference type="ARBA" id="ARBA00009726"/>
    </source>
</evidence>
<keyword evidence="6" id="KW-0547">Nucleotide-binding</keyword>
<dbReference type="Gene3D" id="3.40.50.300">
    <property type="entry name" value="P-loop containing nucleotide triphosphate hydrolases"/>
    <property type="match status" value="2"/>
</dbReference>
<dbReference type="RefSeq" id="XP_018734725.1">
    <property type="nucleotide sequence ID" value="XM_018882077.1"/>
</dbReference>
<dbReference type="InterPro" id="IPR011527">
    <property type="entry name" value="ABC1_TM_dom"/>
</dbReference>
<evidence type="ECO:0000259" key="13">
    <source>
        <dbReference type="PROSITE" id="PS50929"/>
    </source>
</evidence>
<evidence type="ECO:0000256" key="4">
    <source>
        <dbReference type="ARBA" id="ARBA00022692"/>
    </source>
</evidence>
<feature type="transmembrane region" description="Helical" evidence="11">
    <location>
        <begin position="480"/>
        <end position="503"/>
    </location>
</feature>